<proteinExistence type="predicted"/>
<accession>A0A414MLD4</accession>
<evidence type="ECO:0000256" key="1">
    <source>
        <dbReference type="SAM" id="SignalP"/>
    </source>
</evidence>
<feature type="domain" description="DUF6242" evidence="2">
    <location>
        <begin position="39"/>
        <end position="141"/>
    </location>
</feature>
<comment type="caution">
    <text evidence="4">The sequence shown here is derived from an EMBL/GenBank/DDBJ whole genome shotgun (WGS) entry which is preliminary data.</text>
</comment>
<dbReference type="RefSeq" id="WP_118225919.1">
    <property type="nucleotide sequence ID" value="NZ_JAQECU010000003.1"/>
</dbReference>
<dbReference type="InterPro" id="IPR046209">
    <property type="entry name" value="DUF6242_N"/>
</dbReference>
<organism evidence="4 5">
    <name type="scientific">Bacteroides eggerthii</name>
    <dbReference type="NCBI Taxonomy" id="28111"/>
    <lineage>
        <taxon>Bacteria</taxon>
        <taxon>Pseudomonadati</taxon>
        <taxon>Bacteroidota</taxon>
        <taxon>Bacteroidia</taxon>
        <taxon>Bacteroidales</taxon>
        <taxon>Bacteroidaceae</taxon>
        <taxon>Bacteroides</taxon>
    </lineage>
</organism>
<evidence type="ECO:0000313" key="4">
    <source>
        <dbReference type="EMBL" id="RHF12898.1"/>
    </source>
</evidence>
<evidence type="ECO:0000313" key="5">
    <source>
        <dbReference type="Proteomes" id="UP000283538"/>
    </source>
</evidence>
<reference evidence="4 5" key="1">
    <citation type="submission" date="2018-08" db="EMBL/GenBank/DDBJ databases">
        <title>A genome reference for cultivated species of the human gut microbiota.</title>
        <authorList>
            <person name="Zou Y."/>
            <person name="Xue W."/>
            <person name="Luo G."/>
        </authorList>
    </citation>
    <scope>NUCLEOTIDE SEQUENCE [LARGE SCALE GENOMIC DNA]</scope>
    <source>
        <strain evidence="4 5">AM26-26AC</strain>
    </source>
</reference>
<feature type="chain" id="PRO_5019507768" description="Exo-alpha-sialidase" evidence="1">
    <location>
        <begin position="21"/>
        <end position="450"/>
    </location>
</feature>
<keyword evidence="1" id="KW-0732">Signal</keyword>
<gene>
    <name evidence="4" type="ORF">DW701_01405</name>
</gene>
<sequence>MRIKFLAIIASFIFVSIAISSCLDSDDNTIELSSDATVHAFALDTIYGKHYKFTIDQLHREIYNQDSLPVGADTIIDRILIDTFLVSGWITAGLNDTVFVQTDSVDLTGAIIDDNNKNEGMEFKIHAPDPNTTPRIYTLKIRRHKQDPDSLVWDRMASALPGIPSVKGQKAILFNNDLWVFTQNAAYKTSTKPSEYGWETADAYIDFPTDAKLATLVNVKYEEGATSTTSREQLYIVTENKQVFTSQDGIQWEIVPKLGSDVQALVAGFPNTLTVITDNGVYSTSDNGESQNSGQFDDTNYHPTANIYSANFETNYQLQTIMVGTTSNSDLSQTVPWVSNDGRNWFPLDNTAYDAFCPALKNPVVMNYGNIFYIFGSEDVNRLNVIYSSVDGISWRKTEKKFLLDKDMAGITAPYSIVVDSPYIWVIFGGDGKTNAVWRGHLNKLMPAIP</sequence>
<evidence type="ECO:0000259" key="3">
    <source>
        <dbReference type="Pfam" id="PF25852"/>
    </source>
</evidence>
<protein>
    <recommendedName>
        <fullName evidence="6">Exo-alpha-sialidase</fullName>
    </recommendedName>
</protein>
<dbReference type="Pfam" id="PF25852">
    <property type="entry name" value="DUF6242_C"/>
    <property type="match status" value="1"/>
</dbReference>
<evidence type="ECO:0008006" key="6">
    <source>
        <dbReference type="Google" id="ProtNLM"/>
    </source>
</evidence>
<name>A0A414MLD4_9BACE</name>
<feature type="signal peptide" evidence="1">
    <location>
        <begin position="1"/>
        <end position="20"/>
    </location>
</feature>
<dbReference type="AlphaFoldDB" id="A0A414MLD4"/>
<evidence type="ECO:0000259" key="2">
    <source>
        <dbReference type="Pfam" id="PF19755"/>
    </source>
</evidence>
<feature type="domain" description="DUF6242" evidence="3">
    <location>
        <begin position="147"/>
        <end position="445"/>
    </location>
</feature>
<dbReference type="Pfam" id="PF19755">
    <property type="entry name" value="DUF6242"/>
    <property type="match status" value="1"/>
</dbReference>
<dbReference type="InterPro" id="IPR058667">
    <property type="entry name" value="DUF6242_C"/>
</dbReference>
<dbReference type="EMBL" id="QSLA01000001">
    <property type="protein sequence ID" value="RHF12898.1"/>
    <property type="molecule type" value="Genomic_DNA"/>
</dbReference>
<dbReference type="PROSITE" id="PS51257">
    <property type="entry name" value="PROKAR_LIPOPROTEIN"/>
    <property type="match status" value="1"/>
</dbReference>
<dbReference type="Proteomes" id="UP000283538">
    <property type="component" value="Unassembled WGS sequence"/>
</dbReference>
<dbReference type="SUPFAM" id="SSF110296">
    <property type="entry name" value="Oligoxyloglucan reducing end-specific cellobiohydrolase"/>
    <property type="match status" value="1"/>
</dbReference>